<dbReference type="VEuPathDB" id="AmoebaDB:NF0128260"/>
<dbReference type="AlphaFoldDB" id="A0A6A5BT15"/>
<dbReference type="InterPro" id="IPR000315">
    <property type="entry name" value="Znf_B-box"/>
</dbReference>
<feature type="compositionally biased region" description="Polar residues" evidence="2">
    <location>
        <begin position="1"/>
        <end position="16"/>
    </location>
</feature>
<proteinExistence type="predicted"/>
<dbReference type="Gene3D" id="3.30.160.60">
    <property type="entry name" value="Classic Zinc Finger"/>
    <property type="match status" value="1"/>
</dbReference>
<dbReference type="VEuPathDB" id="AmoebaDB:NfTy_084920"/>
<feature type="compositionally biased region" description="Low complexity" evidence="2">
    <location>
        <begin position="197"/>
        <end position="208"/>
    </location>
</feature>
<evidence type="ECO:0000256" key="1">
    <source>
        <dbReference type="PROSITE-ProRule" id="PRU00024"/>
    </source>
</evidence>
<dbReference type="RefSeq" id="XP_044560772.1">
    <property type="nucleotide sequence ID" value="XM_044708181.1"/>
</dbReference>
<dbReference type="GeneID" id="68111953"/>
<comment type="caution">
    <text evidence="4">The sequence shown here is derived from an EMBL/GenBank/DDBJ whole genome shotgun (WGS) entry which is preliminary data.</text>
</comment>
<reference evidence="4 5" key="1">
    <citation type="journal article" date="2019" name="Sci. Rep.">
        <title>Nanopore sequencing improves the draft genome of the human pathogenic amoeba Naegleria fowleri.</title>
        <authorList>
            <person name="Liechti N."/>
            <person name="Schurch N."/>
            <person name="Bruggmann R."/>
            <person name="Wittwer M."/>
        </authorList>
    </citation>
    <scope>NUCLEOTIDE SEQUENCE [LARGE SCALE GENOMIC DNA]</scope>
    <source>
        <strain evidence="4 5">ATCC 30894</strain>
    </source>
</reference>
<evidence type="ECO:0000313" key="5">
    <source>
        <dbReference type="Proteomes" id="UP000444721"/>
    </source>
</evidence>
<dbReference type="SUPFAM" id="SSF57845">
    <property type="entry name" value="B-box zinc-binding domain"/>
    <property type="match status" value="1"/>
</dbReference>
<organism evidence="4 5">
    <name type="scientific">Naegleria fowleri</name>
    <name type="common">Brain eating amoeba</name>
    <dbReference type="NCBI Taxonomy" id="5763"/>
    <lineage>
        <taxon>Eukaryota</taxon>
        <taxon>Discoba</taxon>
        <taxon>Heterolobosea</taxon>
        <taxon>Tetramitia</taxon>
        <taxon>Eutetramitia</taxon>
        <taxon>Vahlkampfiidae</taxon>
        <taxon>Naegleria</taxon>
    </lineage>
</organism>
<sequence>MIHSSPPFTRSQLDDTASSESREESLPPPPVLVKEPAHYHTAMTPVGTNQDDHPSAMSGRHPQGLKYDMSSDMTIYQQVPRSSFKTQQQGINMMNNSPSHYSRNSYYTLLGGGVNASNSQNCINTEPLSKQPTSNVNTSVRGLHLNSSNVVLNKKEDILDAQKTSILEKPYIGAHSTLFPSPSKHNHKLDPPIELHNPSNSSFLNSSPSKQYSLLSSSGPVSPIAKDSRLSASNQNFVVTKAGTSSHGFSHNAYNSAFSPTKRTFHKTTLSSISTPSSSYLRSAAEKGTPLCPIHELPVDILCTDCSELICAKCSRTPLHNIHSCKSIDELDREKECRDVRASVEVLDSRINDLEIKSGSSHDIEVIHQLHSDAVDEIRKSFERAREFLFEQEQDLISSLNLIIQSRIQLNTDIMATKQKIIQASAKLYPNDEMTNYDIAQNKYQLINSIKDKVEFLEIKLKFNGSCLDQDVQEIKEKGQKLMSHMDDLSKHYDLPSYSFYPFLAKVGGKQSSME</sequence>
<feature type="region of interest" description="Disordered" evidence="2">
    <location>
        <begin position="178"/>
        <end position="208"/>
    </location>
</feature>
<keyword evidence="1" id="KW-0863">Zinc-finger</keyword>
<keyword evidence="5" id="KW-1185">Reference proteome</keyword>
<dbReference type="PROSITE" id="PS50119">
    <property type="entry name" value="ZF_BBOX"/>
    <property type="match status" value="1"/>
</dbReference>
<dbReference type="GO" id="GO:0008270">
    <property type="term" value="F:zinc ion binding"/>
    <property type="evidence" value="ECO:0007669"/>
    <property type="project" value="UniProtKB-KW"/>
</dbReference>
<dbReference type="Proteomes" id="UP000444721">
    <property type="component" value="Unassembled WGS sequence"/>
</dbReference>
<feature type="region of interest" description="Disordered" evidence="2">
    <location>
        <begin position="1"/>
        <end position="66"/>
    </location>
</feature>
<evidence type="ECO:0000256" key="2">
    <source>
        <dbReference type="SAM" id="MobiDB-lite"/>
    </source>
</evidence>
<protein>
    <recommendedName>
        <fullName evidence="3">B box-type domain-containing protein</fullName>
    </recommendedName>
</protein>
<dbReference type="Pfam" id="PF00643">
    <property type="entry name" value="zf-B_box"/>
    <property type="match status" value="1"/>
</dbReference>
<evidence type="ECO:0000259" key="3">
    <source>
        <dbReference type="PROSITE" id="PS50119"/>
    </source>
</evidence>
<keyword evidence="1" id="KW-0479">Metal-binding</keyword>
<accession>A0A6A5BT15</accession>
<gene>
    <name evidence="4" type="ORF">FDP41_004735</name>
</gene>
<dbReference type="CDD" id="cd19756">
    <property type="entry name" value="Bbox2"/>
    <property type="match status" value="1"/>
</dbReference>
<keyword evidence="1" id="KW-0862">Zinc</keyword>
<evidence type="ECO:0000313" key="4">
    <source>
        <dbReference type="EMBL" id="KAF0976059.1"/>
    </source>
</evidence>
<dbReference type="VEuPathDB" id="AmoebaDB:FDP41_004735"/>
<feature type="domain" description="B box-type" evidence="3">
    <location>
        <begin position="287"/>
        <end position="331"/>
    </location>
</feature>
<dbReference type="OrthoDB" id="10497058at2759"/>
<name>A0A6A5BT15_NAEFO</name>
<dbReference type="EMBL" id="VFQX01000041">
    <property type="protein sequence ID" value="KAF0976059.1"/>
    <property type="molecule type" value="Genomic_DNA"/>
</dbReference>